<comment type="caution">
    <text evidence="2">The sequence shown here is derived from an EMBL/GenBank/DDBJ whole genome shotgun (WGS) entry which is preliminary data.</text>
</comment>
<evidence type="ECO:0000313" key="2">
    <source>
        <dbReference type="EMBL" id="ORZ38639.1"/>
    </source>
</evidence>
<keyword evidence="3" id="KW-1185">Reference proteome</keyword>
<keyword evidence="1" id="KW-0472">Membrane</keyword>
<dbReference type="Proteomes" id="UP000193411">
    <property type="component" value="Unassembled WGS sequence"/>
</dbReference>
<evidence type="ECO:0000256" key="1">
    <source>
        <dbReference type="SAM" id="Phobius"/>
    </source>
</evidence>
<keyword evidence="1" id="KW-1133">Transmembrane helix</keyword>
<reference evidence="2 3" key="1">
    <citation type="submission" date="2016-07" db="EMBL/GenBank/DDBJ databases">
        <title>Pervasive Adenine N6-methylation of Active Genes in Fungi.</title>
        <authorList>
            <consortium name="DOE Joint Genome Institute"/>
            <person name="Mondo S.J."/>
            <person name="Dannebaum R.O."/>
            <person name="Kuo R.C."/>
            <person name="Labutti K."/>
            <person name="Haridas S."/>
            <person name="Kuo A."/>
            <person name="Salamov A."/>
            <person name="Ahrendt S.R."/>
            <person name="Lipzen A."/>
            <person name="Sullivan W."/>
            <person name="Andreopoulos W.B."/>
            <person name="Clum A."/>
            <person name="Lindquist E."/>
            <person name="Daum C."/>
            <person name="Ramamoorthy G.K."/>
            <person name="Gryganskyi A."/>
            <person name="Culley D."/>
            <person name="Magnuson J.K."/>
            <person name="James T.Y."/>
            <person name="O'Malley M.A."/>
            <person name="Stajich J.E."/>
            <person name="Spatafora J.W."/>
            <person name="Visel A."/>
            <person name="Grigoriev I.V."/>
        </authorList>
    </citation>
    <scope>NUCLEOTIDE SEQUENCE [LARGE SCALE GENOMIC DNA]</scope>
    <source>
        <strain evidence="2 3">PL171</strain>
    </source>
</reference>
<sequence length="141" mass="15713">MPCFCALSSDLMRMVWMRTASMTALISATTFFCWAALRAYFFAFFSYFFTATLDLDFSALLFNLAALSVNLFWAFSAASSSDCNEGGDLRAMALVENETSGGFGVNWTCFRKADSVRGRAKIVARVRKRIQVQLVMKKVSA</sequence>
<accession>A0A1Y2HVU2</accession>
<protein>
    <submittedName>
        <fullName evidence="2">Uncharacterized protein</fullName>
    </submittedName>
</protein>
<proteinExistence type="predicted"/>
<evidence type="ECO:0000313" key="3">
    <source>
        <dbReference type="Proteomes" id="UP000193411"/>
    </source>
</evidence>
<dbReference type="AlphaFoldDB" id="A0A1Y2HVU2"/>
<keyword evidence="1" id="KW-0812">Transmembrane</keyword>
<dbReference type="EMBL" id="MCFL01000008">
    <property type="protein sequence ID" value="ORZ38639.1"/>
    <property type="molecule type" value="Genomic_DNA"/>
</dbReference>
<organism evidence="2 3">
    <name type="scientific">Catenaria anguillulae PL171</name>
    <dbReference type="NCBI Taxonomy" id="765915"/>
    <lineage>
        <taxon>Eukaryota</taxon>
        <taxon>Fungi</taxon>
        <taxon>Fungi incertae sedis</taxon>
        <taxon>Blastocladiomycota</taxon>
        <taxon>Blastocladiomycetes</taxon>
        <taxon>Blastocladiales</taxon>
        <taxon>Catenariaceae</taxon>
        <taxon>Catenaria</taxon>
    </lineage>
</organism>
<gene>
    <name evidence="2" type="ORF">BCR44DRAFT_1428645</name>
</gene>
<name>A0A1Y2HVU2_9FUNG</name>
<feature type="transmembrane region" description="Helical" evidence="1">
    <location>
        <begin position="55"/>
        <end position="75"/>
    </location>
</feature>